<reference evidence="10" key="1">
    <citation type="submission" date="2016-10" db="EMBL/GenBank/DDBJ databases">
        <authorList>
            <person name="Varghese N."/>
            <person name="Submissions S."/>
        </authorList>
    </citation>
    <scope>NUCLEOTIDE SEQUENCE [LARGE SCALE GENOMIC DNA]</scope>
    <source>
        <strain evidence="10">CGMCC 4.5579</strain>
    </source>
</reference>
<dbReference type="EMBL" id="FOWW01000001">
    <property type="protein sequence ID" value="SFO92912.1"/>
    <property type="molecule type" value="Genomic_DNA"/>
</dbReference>
<feature type="domain" description="B12-binding" evidence="8">
    <location>
        <begin position="539"/>
        <end position="668"/>
    </location>
</feature>
<dbReference type="Pfam" id="PF02310">
    <property type="entry name" value="B12-binding"/>
    <property type="match status" value="1"/>
</dbReference>
<keyword evidence="6" id="KW-0413">Isomerase</keyword>
<dbReference type="InterPro" id="IPR006098">
    <property type="entry name" value="MMCoA_mutase_a_cat"/>
</dbReference>
<dbReference type="PANTHER" id="PTHR48101:SF3">
    <property type="entry name" value="COENZYME B12-DEPENDENT MUTASE"/>
    <property type="match status" value="1"/>
</dbReference>
<sequence length="671" mass="72803">MPYPTDRERDRPWVMRTYAGHSSAAASNELYRRNLAKGQTGLSVAFDLPTQTGYDPDHPLARGEVGKVGVPVAHLGDMRQLFAGIPLAEANTSMTINAPAMWLLALYVTVAEEQALAGDRDPAEVRAQLTGTVQNDIIKEYLSRGTHIFPPGPSLRLTTDVIAWTVRHVPKWNPINICSYHLQEAGATPTQEVAYAMATAIAVLDAVRDSGQVAEADMARVVGRISFFVNAGVRFVEEMCKMRAFAALWDEITRDRYGVTDAKARRLRYGVQVNSLGLTEAQPENNVQRIVLEMLAVTLSRDARARAVQLPAWNEALGLPRPWDQQWSLRMQQVLALETDLLEYEDLFAGSRVVEARVAEIIEGARAEIDHVLELGGAVAAVESGYLKSQLVASLAEYRRAMEAGERVLVGVNRFATTEPSPLQAEGAKPIETVDPEVEKQAVAAIEEWRARRDATAAERALDRLRAAAGTAENLFEATLECARAGVTTGEWAGALREVFGEYRAPTGVSAASLPGSSSAELERVRERVRATEAELGERLRILVGKPGLDGHSNGAEQVAVRARDTGFEVVYQGIRLTPEQIVAAAVQEGVHVVGLSVLSGSHLELVPEVVDGLRAAGAGDIPVVVGGIVPPDDARLLLDRGIARVFTPKDYELTEIMDEIVTVARQANGL</sequence>
<comment type="subunit">
    <text evidence="3">Heterodimer of an alpha and a beta chain.</text>
</comment>
<evidence type="ECO:0000256" key="3">
    <source>
        <dbReference type="ARBA" id="ARBA00011870"/>
    </source>
</evidence>
<evidence type="ECO:0000256" key="4">
    <source>
        <dbReference type="ARBA" id="ARBA00022628"/>
    </source>
</evidence>
<dbReference type="GO" id="GO:0031419">
    <property type="term" value="F:cobalamin binding"/>
    <property type="evidence" value="ECO:0007669"/>
    <property type="project" value="UniProtKB-KW"/>
</dbReference>
<dbReference type="Gene3D" id="3.40.50.280">
    <property type="entry name" value="Cobalamin-binding domain"/>
    <property type="match status" value="1"/>
</dbReference>
<dbReference type="Proteomes" id="UP000198727">
    <property type="component" value="Unassembled WGS sequence"/>
</dbReference>
<evidence type="ECO:0000256" key="1">
    <source>
        <dbReference type="ARBA" id="ARBA00001922"/>
    </source>
</evidence>
<evidence type="ECO:0000313" key="9">
    <source>
        <dbReference type="EMBL" id="SFO92912.1"/>
    </source>
</evidence>
<dbReference type="PROSITE" id="PS51332">
    <property type="entry name" value="B12_BINDING"/>
    <property type="match status" value="1"/>
</dbReference>
<accession>A0A1I5L6V0</accession>
<dbReference type="SUPFAM" id="SSF52242">
    <property type="entry name" value="Cobalamin (vitamin B12)-binding domain"/>
    <property type="match status" value="1"/>
</dbReference>
<evidence type="ECO:0000313" key="10">
    <source>
        <dbReference type="Proteomes" id="UP000198727"/>
    </source>
</evidence>
<keyword evidence="5" id="KW-0479">Metal-binding</keyword>
<dbReference type="InterPro" id="IPR016176">
    <property type="entry name" value="Cbl-dep_enz_cat"/>
</dbReference>
<dbReference type="PANTHER" id="PTHR48101">
    <property type="entry name" value="METHYLMALONYL-COA MUTASE, MITOCHONDRIAL-RELATED"/>
    <property type="match status" value="1"/>
</dbReference>
<evidence type="ECO:0000256" key="6">
    <source>
        <dbReference type="ARBA" id="ARBA00023235"/>
    </source>
</evidence>
<dbReference type="InterPro" id="IPR006158">
    <property type="entry name" value="Cobalamin-bd"/>
</dbReference>
<keyword evidence="7" id="KW-0170">Cobalt</keyword>
<evidence type="ECO:0000256" key="5">
    <source>
        <dbReference type="ARBA" id="ARBA00022723"/>
    </source>
</evidence>
<evidence type="ECO:0000256" key="7">
    <source>
        <dbReference type="ARBA" id="ARBA00023285"/>
    </source>
</evidence>
<dbReference type="InterPro" id="IPR036724">
    <property type="entry name" value="Cobalamin-bd_sf"/>
</dbReference>
<keyword evidence="4" id="KW-0846">Cobalamin</keyword>
<protein>
    <submittedName>
        <fullName evidence="9">(2R)-ethylmalonyl-CoA mutase</fullName>
    </submittedName>
</protein>
<dbReference type="InterPro" id="IPR006159">
    <property type="entry name" value="Acid_CoA_mut_C"/>
</dbReference>
<name>A0A1I5L6V0_9PSEU</name>
<dbReference type="GO" id="GO:0046872">
    <property type="term" value="F:metal ion binding"/>
    <property type="evidence" value="ECO:0007669"/>
    <property type="project" value="UniProtKB-KW"/>
</dbReference>
<dbReference type="Pfam" id="PF01642">
    <property type="entry name" value="MM_CoA_mutase"/>
    <property type="match status" value="1"/>
</dbReference>
<dbReference type="AlphaFoldDB" id="A0A1I5L6V0"/>
<evidence type="ECO:0000256" key="2">
    <source>
        <dbReference type="ARBA" id="ARBA00008465"/>
    </source>
</evidence>
<comment type="similarity">
    <text evidence="2">Belongs to the methylmalonyl-CoA mutase family.</text>
</comment>
<proteinExistence type="inferred from homology"/>
<dbReference type="Gene3D" id="3.20.20.240">
    <property type="entry name" value="Methylmalonyl-CoA mutase"/>
    <property type="match status" value="1"/>
</dbReference>
<keyword evidence="10" id="KW-1185">Reference proteome</keyword>
<organism evidence="9 10">
    <name type="scientific">Amycolatopsis arida</name>
    <dbReference type="NCBI Taxonomy" id="587909"/>
    <lineage>
        <taxon>Bacteria</taxon>
        <taxon>Bacillati</taxon>
        <taxon>Actinomycetota</taxon>
        <taxon>Actinomycetes</taxon>
        <taxon>Pseudonocardiales</taxon>
        <taxon>Pseudonocardiaceae</taxon>
        <taxon>Amycolatopsis</taxon>
    </lineage>
</organism>
<gene>
    <name evidence="9" type="ORF">SAMN05421810_101426</name>
</gene>
<dbReference type="InterPro" id="IPR006099">
    <property type="entry name" value="MeMalonylCoA_mutase_a/b_cat"/>
</dbReference>
<evidence type="ECO:0000259" key="8">
    <source>
        <dbReference type="PROSITE" id="PS51332"/>
    </source>
</evidence>
<dbReference type="STRING" id="587909.SAMN05421810_101426"/>
<dbReference type="NCBIfam" id="TIGR00641">
    <property type="entry name" value="acid_CoA_mut_N"/>
    <property type="match status" value="1"/>
</dbReference>
<comment type="cofactor">
    <cofactor evidence="1">
        <name>adenosylcob(III)alamin</name>
        <dbReference type="ChEBI" id="CHEBI:18408"/>
    </cofactor>
</comment>
<dbReference type="RefSeq" id="WP_279587040.1">
    <property type="nucleotide sequence ID" value="NZ_FOWW01000001.1"/>
</dbReference>
<dbReference type="NCBIfam" id="TIGR00640">
    <property type="entry name" value="acid_CoA_mut_C"/>
    <property type="match status" value="1"/>
</dbReference>
<dbReference type="CDD" id="cd02071">
    <property type="entry name" value="MM_CoA_mut_B12_BD"/>
    <property type="match status" value="1"/>
</dbReference>
<dbReference type="GO" id="GO:0004494">
    <property type="term" value="F:methylmalonyl-CoA mutase activity"/>
    <property type="evidence" value="ECO:0007669"/>
    <property type="project" value="UniProtKB-EC"/>
</dbReference>
<dbReference type="SUPFAM" id="SSF51703">
    <property type="entry name" value="Cobalamin (vitamin B12)-dependent enzymes"/>
    <property type="match status" value="1"/>
</dbReference>